<dbReference type="Proteomes" id="UP000613974">
    <property type="component" value="Unassembled WGS sequence"/>
</dbReference>
<organism evidence="1 2">
    <name type="scientific">Streptomyces nojiriensis</name>
    <dbReference type="NCBI Taxonomy" id="66374"/>
    <lineage>
        <taxon>Bacteria</taxon>
        <taxon>Bacillati</taxon>
        <taxon>Actinomycetota</taxon>
        <taxon>Actinomycetes</taxon>
        <taxon>Kitasatosporales</taxon>
        <taxon>Streptomycetaceae</taxon>
        <taxon>Streptomyces</taxon>
    </lineage>
</organism>
<protein>
    <recommendedName>
        <fullName evidence="3">RNA polymerase sigma-70 region 4 domain-containing protein</fullName>
    </recommendedName>
</protein>
<comment type="caution">
    <text evidence="1">The sequence shown here is derived from an EMBL/GenBank/DDBJ whole genome shotgun (WGS) entry which is preliminary data.</text>
</comment>
<dbReference type="EMBL" id="BNEC01000003">
    <property type="protein sequence ID" value="GHI67510.1"/>
    <property type="molecule type" value="Genomic_DNA"/>
</dbReference>
<dbReference type="RefSeq" id="WP_189741952.1">
    <property type="nucleotide sequence ID" value="NZ_BMRL01000010.1"/>
</dbReference>
<keyword evidence="2" id="KW-1185">Reference proteome</keyword>
<evidence type="ECO:0000313" key="1">
    <source>
        <dbReference type="EMBL" id="GHI67510.1"/>
    </source>
</evidence>
<gene>
    <name evidence="1" type="ORF">Snoj_14280</name>
</gene>
<evidence type="ECO:0008006" key="3">
    <source>
        <dbReference type="Google" id="ProtNLM"/>
    </source>
</evidence>
<sequence>MTDLTPSDQHVPDDLRILTVEYLSAVRARLADIETPVAREQAARLFTDQLLPAVAKTVKDIRTAAVGELRQGRTLREVSELIGLSVPRVDQLLKGK</sequence>
<evidence type="ECO:0000313" key="2">
    <source>
        <dbReference type="Proteomes" id="UP000613974"/>
    </source>
</evidence>
<accession>A0ABQ3SHA4</accession>
<dbReference type="GeneID" id="95593856"/>
<proteinExistence type="predicted"/>
<reference evidence="2" key="1">
    <citation type="submission" date="2023-07" db="EMBL/GenBank/DDBJ databases">
        <title>Whole genome shotgun sequence of Streptomyces nojiriensis NBRC 13794.</title>
        <authorList>
            <person name="Komaki H."/>
            <person name="Tamura T."/>
        </authorList>
    </citation>
    <scope>NUCLEOTIDE SEQUENCE [LARGE SCALE GENOMIC DNA]</scope>
    <source>
        <strain evidence="2">NBRC 13794</strain>
    </source>
</reference>
<name>A0ABQ3SHA4_9ACTN</name>